<feature type="compositionally biased region" description="Basic and acidic residues" evidence="7">
    <location>
        <begin position="1176"/>
        <end position="1193"/>
    </location>
</feature>
<dbReference type="InterPro" id="IPR002913">
    <property type="entry name" value="START_lipid-bd_dom"/>
</dbReference>
<feature type="compositionally biased region" description="Low complexity" evidence="7">
    <location>
        <begin position="1314"/>
        <end position="1330"/>
    </location>
</feature>
<feature type="region of interest" description="Disordered" evidence="7">
    <location>
        <begin position="1742"/>
        <end position="1768"/>
    </location>
</feature>
<feature type="compositionally biased region" description="Low complexity" evidence="7">
    <location>
        <begin position="1262"/>
        <end position="1272"/>
    </location>
</feature>
<dbReference type="CDD" id="cd01365">
    <property type="entry name" value="KISc_KIF1A_KIF1B"/>
    <property type="match status" value="1"/>
</dbReference>
<feature type="compositionally biased region" description="Low complexity" evidence="7">
    <location>
        <begin position="3589"/>
        <end position="3598"/>
    </location>
</feature>
<gene>
    <name evidence="11" type="primary">stard9</name>
</gene>
<dbReference type="PANTHER" id="PTHR47117:SF1">
    <property type="entry name" value="STAR-RELATED LIPID TRANSFER PROTEIN 9"/>
    <property type="match status" value="1"/>
</dbReference>
<dbReference type="Proteomes" id="UP000515152">
    <property type="component" value="Chromosome 14"/>
</dbReference>
<feature type="region of interest" description="Disordered" evidence="7">
    <location>
        <begin position="1213"/>
        <end position="1345"/>
    </location>
</feature>
<feature type="region of interest" description="Disordered" evidence="7">
    <location>
        <begin position="2651"/>
        <end position="2755"/>
    </location>
</feature>
<dbReference type="PROSITE" id="PS00411">
    <property type="entry name" value="KINESIN_MOTOR_1"/>
    <property type="match status" value="1"/>
</dbReference>
<feature type="region of interest" description="Disordered" evidence="7">
    <location>
        <begin position="3816"/>
        <end position="3839"/>
    </location>
</feature>
<dbReference type="GO" id="GO:0005524">
    <property type="term" value="F:ATP binding"/>
    <property type="evidence" value="ECO:0007669"/>
    <property type="project" value="UniProtKB-UniRule"/>
</dbReference>
<evidence type="ECO:0000259" key="8">
    <source>
        <dbReference type="PROSITE" id="PS50067"/>
    </source>
</evidence>
<feature type="compositionally biased region" description="Basic and acidic residues" evidence="7">
    <location>
        <begin position="2791"/>
        <end position="2809"/>
    </location>
</feature>
<keyword evidence="2 5" id="KW-0067">ATP-binding</keyword>
<organism evidence="10 11">
    <name type="scientific">Clupea harengus</name>
    <name type="common">Atlantic herring</name>
    <dbReference type="NCBI Taxonomy" id="7950"/>
    <lineage>
        <taxon>Eukaryota</taxon>
        <taxon>Metazoa</taxon>
        <taxon>Chordata</taxon>
        <taxon>Craniata</taxon>
        <taxon>Vertebrata</taxon>
        <taxon>Euteleostomi</taxon>
        <taxon>Actinopterygii</taxon>
        <taxon>Neopterygii</taxon>
        <taxon>Teleostei</taxon>
        <taxon>Clupei</taxon>
        <taxon>Clupeiformes</taxon>
        <taxon>Clupeoidei</taxon>
        <taxon>Clupeidae</taxon>
        <taxon>Clupea</taxon>
    </lineage>
</organism>
<keyword evidence="10" id="KW-1185">Reference proteome</keyword>
<feature type="region of interest" description="Disordered" evidence="7">
    <location>
        <begin position="2581"/>
        <end position="2601"/>
    </location>
</feature>
<dbReference type="InterPro" id="IPR036961">
    <property type="entry name" value="Kinesin_motor_dom_sf"/>
</dbReference>
<feature type="region of interest" description="Disordered" evidence="7">
    <location>
        <begin position="1120"/>
        <end position="1200"/>
    </location>
</feature>
<dbReference type="InterPro" id="IPR027417">
    <property type="entry name" value="P-loop_NTPase"/>
</dbReference>
<dbReference type="KEGG" id="char:105894923"/>
<dbReference type="SUPFAM" id="SSF55961">
    <property type="entry name" value="Bet v1-like"/>
    <property type="match status" value="1"/>
</dbReference>
<dbReference type="RefSeq" id="XP_031435872.1">
    <property type="nucleotide sequence ID" value="XM_031580012.2"/>
</dbReference>
<dbReference type="SMART" id="SM00129">
    <property type="entry name" value="KISc"/>
    <property type="match status" value="1"/>
</dbReference>
<evidence type="ECO:0000256" key="7">
    <source>
        <dbReference type="SAM" id="MobiDB-lite"/>
    </source>
</evidence>
<evidence type="ECO:0000256" key="6">
    <source>
        <dbReference type="SAM" id="Coils"/>
    </source>
</evidence>
<dbReference type="GO" id="GO:0008017">
    <property type="term" value="F:microtubule binding"/>
    <property type="evidence" value="ECO:0007669"/>
    <property type="project" value="InterPro"/>
</dbReference>
<accession>A0A6P8GKC8</accession>
<evidence type="ECO:0000256" key="4">
    <source>
        <dbReference type="ARBA" id="ARBA00023175"/>
    </source>
</evidence>
<feature type="region of interest" description="Disordered" evidence="7">
    <location>
        <begin position="3578"/>
        <end position="3603"/>
    </location>
</feature>
<feature type="compositionally biased region" description="Basic and acidic residues" evidence="7">
    <location>
        <begin position="2651"/>
        <end position="2661"/>
    </location>
</feature>
<feature type="coiled-coil region" evidence="6">
    <location>
        <begin position="3760"/>
        <end position="3798"/>
    </location>
</feature>
<feature type="compositionally biased region" description="Basic and acidic residues" evidence="7">
    <location>
        <begin position="1011"/>
        <end position="1026"/>
    </location>
</feature>
<dbReference type="PANTHER" id="PTHR47117">
    <property type="entry name" value="STAR-RELATED LIPID TRANSFER PROTEIN 9"/>
    <property type="match status" value="1"/>
</dbReference>
<keyword evidence="3 6" id="KW-0175">Coiled coil</keyword>
<comment type="similarity">
    <text evidence="5">Belongs to the TRAFAC class myosin-kinesin ATPase superfamily. Kinesin family.</text>
</comment>
<dbReference type="GO" id="GO:0007018">
    <property type="term" value="P:microtubule-based movement"/>
    <property type="evidence" value="ECO:0007669"/>
    <property type="project" value="InterPro"/>
</dbReference>
<protein>
    <submittedName>
        <fullName evidence="11">StAR-related lipid transfer protein 9</fullName>
    </submittedName>
</protein>
<feature type="region of interest" description="Disordered" evidence="7">
    <location>
        <begin position="2790"/>
        <end position="2809"/>
    </location>
</feature>
<dbReference type="InterPro" id="IPR023393">
    <property type="entry name" value="START-like_dom_sf"/>
</dbReference>
<feature type="compositionally biased region" description="Basic and acidic residues" evidence="7">
    <location>
        <begin position="2705"/>
        <end position="2720"/>
    </location>
</feature>
<dbReference type="SUPFAM" id="SSF52540">
    <property type="entry name" value="P-loop containing nucleoside triphosphate hydrolases"/>
    <property type="match status" value="1"/>
</dbReference>
<evidence type="ECO:0000256" key="1">
    <source>
        <dbReference type="ARBA" id="ARBA00022741"/>
    </source>
</evidence>
<evidence type="ECO:0000259" key="9">
    <source>
        <dbReference type="PROSITE" id="PS50848"/>
    </source>
</evidence>
<evidence type="ECO:0000313" key="11">
    <source>
        <dbReference type="RefSeq" id="XP_031435872.1"/>
    </source>
</evidence>
<dbReference type="PROSITE" id="PS50067">
    <property type="entry name" value="KINESIN_MOTOR_2"/>
    <property type="match status" value="1"/>
</dbReference>
<sequence>MANVKVAIRVRPLNSRESVEGGRMAVQVEDKVVRIKNTKLEGRGDSRERLMEFGFDYCYWSVDPEGPNYASQEEVFQDLGVSVLSGASEGYNVCLFAYGQTGSGKTYTMIGTPDSMGLTPRICQGLFHSGADASPEGQSSCRVEVSFLEIYNERVRDLLRSPDQKKPAVLRVREHPETGPYVQGLSQHRVTDYKQALEILERGIGNRITAATHVHDASSRSHAIFTIQYTQATLENNLPSEIVSKINLVDLAGSERADPHYCRDRITEGANINKSLVTLGIVISALAQNSQMFSSCQSINSVASEGEGSLGGGSLSSSLSGSSSRRHCFIPYRDSVLTWLLKDSLGGNSKTIMIATVAPSCSSYNETLSTLRYAAHARNIVNKPKVNEDANVRLIRELREEIDRLKTMLLSFEMQRDPSPSLSDERDGSLSDIVLQNELKVDQLTKDWSEGWSHKRELLEAYSMDIDRDRAGFLVHALVPHLIALDRDVLSTGVTFYHLREGLTRIGPRGNAQEELQIVLLGGTSCEIENQCGVVTLRPLPGQVCIVNGREVTEPCRLAQGAVISLGQYKFRFNHPAEAAVLRERRRTSDGALSCSPSELGSLSAVPSVEGAGCPGDAPPPWQRVEEQQRYVELLHEEIQVEQRKADRDLEIEQAHLKHQQSEIEQWILKQKQRLTAIEQKVTQELGVQTELVTPPVMDAWSGEADQEGSRPPSVVVGDHKQVVQEELLRHHALHRAENRVRRKRLHYQLQRIARKRHLLEAKGELQRLMNSVPPGQEGPLSPEFDSSSRGRTLLRRHSFSTDLLSRLFPQHTPIFCQFLKRNKSSEFMSFYQGSFGPRKYSSDEWLPDQPMRGRSHTLPSGYGRGTRSRAGSCENLKAPLREKNTTETCRGKSPGTKTGPSRRGSLPRSRSNSQSKSTEDTTTDANSKAMKRHVPIISKGSLQKNSSKGAKNSSNGSNKRLETIRKVFSRSVGPGIKTALARVFRKPPLGLRSGRGAKTFKSPWKLTGKPVKDREASDDTEERGHGPLKATVSLDNLQQTSTTTTTATPEEDAPQKRRWHSAEALSPQSRRCEGRQQDLVHWIENLHEEEGNLSDCDSLFSVDSLSSAYAVALAEQLRQEEVEREHSETESVDSHMSEDSLVMDSSGKHATVRPAVTQVQVPSHVLSSSKTSQPSKKERTTVESQQRGRAEEVVGEASDEMPAEVYWSLGGTPKLKARRESGGTPGPAYEKQPCADRSHGDDKVLSKMSEEPASCPPTMASTPRSLSSSSVREPESLLALTDAWSSMDTADSPRIAPSSGRRTACDLLKGSDRSLSSSSSDLSDHTSGSELQRSLSAESTEGENTMLQGERYWEPDRSVEQPVSCCLRTSSEVVLRSGNTLTLCCEAMVNESDELLNSQHFEGELRHKESEVMQCEEVFVNETQLVYSHVTGAHGEMIWSEETQPRADDVPNKVEAFDKSNNEYMAASKQSNPMDLTPTSVKADVSDILELVPECPGRNADVSDILELVPECPGMNAHVSLQGSAGTSTVGYVAEDVRLNEAKESFNICRTDVSEVEERHDQYCSQVENMCLCSCDVEHHVHDDEPQAGLTPKSTLKGIPDQCLQTSSHYLHSTASGSVLASEQKQQSSLDVPEEAQIHHGTSADVIGSPNRVSGESTKIGIDHAVEGYIETTCKGIPADAKDLPVSIKAQQNVLDSFGHVTCCTAAETSQNQESELHNTSCRKSRKRIKDSQDAFTSTLKFPKRCHSPPAKPIHVTPNKTDKDHKENYNKEVNESFKSKDEHTVEKKSCPLSEAKCVAELSVAEKNSENEVKTPANAKPGRFDTNDSYIINKKISEVVQKHLEMSIDSGNQEGTFSVTNSDSTKSLKDISDECIQHNTDSAHDYCPTSSQTVSLLPQSLKLNENCLTKDVPSCSHRQDFGSTQIPKDQRPGCGTREVNTHMDTKSLRSSAGRTSEESLNKGSSVLLQQDIPKELQMDSCKSKQDIMPCSLKEAGKAVQSDVCHLSAKLEKGTLSAGSSIQHTESLKVANMEKHKASVMTERLGVSESSPARTVEATVGESATLFAKSEFTEDIVNSCEIPPEEEISNVSLSVLCPGEGDNEAWIDEASKERAYSQRMNILTEKSDLYTKSKFVATEVHPVDLNGQNTGVSHLSDPLKQTGEMCMLESHTKQPIILFSQAEHMLDQLNQSKHSQADHMLDQHNQSKNSQVDHMLDQHNQSKHSQAEHMLDQLNQSKHSQAEHMLDQHNQSKHSQADPMLDQHNQSKNSQADHMLDQHNQSKHSQAEHMLDQHNQSKHSQADHMLDQHNQSKHSQADHMLDQHNQSKHSQAEHMLDQHNQSKHSQAEHMLDQHNQSKHSQADHMLDQHNQSKHSQADHMLDQHNQSKHSQAEHMLDQHNQSKHSQTTFDLVEHSAQNLNTNVKTFSSHMTIKVPQQRNVETNESSIGNSNTLKYQEIIQGDAIGDSSNLLLGAEEAKVGQDCLQGIQKGDHNGSALSLASCHRPPHVSAALQAQTDPQQEHFQHAELTVLPLSRTYSKQFSTPGPRYINKIELEVSCNGEHSADGSEEMLLSEYQLTSQEQPSFLRRKNTEQSSQEVTSNLKVKSEVSVDICGPRRTQYQMSEGSEDTDSIENSRISGYTSRLTLAKPMDCKDNKIADNQKVKTKKFRRAQVTAPPSSSSESVPDSSSNEDIPDKMCQHRSSARPKPEAQICDRQKESRLSRLGPQFTEDQRLSRLGPQFTEDQKSKTPSSQNQFALERKVKERHHLQSPSSRIALANAKSSCAPVLTQQDDDKQNFFPTRKEPKPAETLHLSEKKVNSKVVSPVNENQCKITDDTHLKHILNVSKQLRDTPLDNDTLKKEDAVLHFASIDINPFLHPWQDTESNKPTYKNQVFGSAAEICSKYPLLNCPDRQITRCLSVDNGLNVQNAPFNSHLSTYANSKGLSSTLSSVEDFKEQVGTQSNLLACCHTSLDANGLNLTAVSYSSSYSEASGDLGNSSGQVDEIMLVYPSEQDSQSLENQSISMCNHSTQTVTPGGDSKRRRCHHRSSTQVETTLEGKVPATWASLQNMSAHLSELIHNTSDLLGNIQCMRTGPTQRQEHMRKTRVSNRYPRHTNRKDGSTQTTLDIGIQTEGEDSRVNHSTITHKAPITDTHSTAHEVNVIVKVIGPNSLSVSEGNDITLSLYDRGGSGRLSENIKSMPDLRENRSRSAGRMNPKGTPVKVPSLETVLPGNSYITPDVSPIFTKDLNFDKVSPSGFGFPTVRRCSSQIDVPESQTPLRNGRNYSSKQVSFTDRASSPILTVEVGVGGQEIRTSTPCHDTADSHTEKQMYTSRMTSPRNETLQTTSTQSHPGELHDHDLRKTYSSSDISIGTISTGHISDLSKSTSDVSNAFLTISSQGKKQNCRAFSHRNTSEKVTGQTPFHRPPYPQNPKWVPSPSHSSSSYQQPVHDRQARQLFSSFDHQGGRSNLVTETPHRVPEDLGAFWNGPFELPDTCQEHILEHQEDDLMSVAPSECNTDVLVSINPLTETLSRENRQLIPEDLPLHNKFSNWSGLSQYQPTRLIGSTQRPNDKRISVQNPLRKHSQSESLSSNLNPNPVAHKDDRMREIERLRKERETVMASVQLEMNPHQLTVEMAEAKLHYGLGETDALLKVLKSGPSEQSPPLTKQHLYDRHRKSIEGLSQERDARLQTCRRARSLSPSKHGGVLRRDPDSSPKSNDTPTRRREYLQQLRQEVVETSRVPEPPRREGQCPSEIEILLRDYSRAREEARTEIARARDRLRERTEQEKRRLQQQTLSQMVRDDLRFRNRVSNSTLCTGSSLSLASSPTSGYNSSNPAILRDMQGTSALEMGSKVVARPPIGGSQSLRSQRTWTSAQDIRLEQQGSGSDPHPSSSPSSPPPSLRQRALSFGSPSSLATAYHDIASRALTHALAEVRLASAGELSNLLAGKSAAGWRHQGSERGVQVFHKPGPRATVHGFLGAMELERPVQSLWSVIRDQSKTHLYNSSVSSSWTRALDETTQLVYMLSKPSSFNLKQPRDFCCISTEAKQDERWVLAMQSVYEESLPRPSVDAVRAEVLPSAWILQPIRRHGQERVNVIYMLQVDLGPPALPHRLLGAIARKQASVIAELDAFFSL</sequence>
<feature type="region of interest" description="Disordered" evidence="7">
    <location>
        <begin position="3312"/>
        <end position="3361"/>
    </location>
</feature>
<feature type="region of interest" description="Disordered" evidence="7">
    <location>
        <begin position="2614"/>
        <end position="2635"/>
    </location>
</feature>
<dbReference type="GeneID" id="105894923"/>
<feature type="compositionally biased region" description="Low complexity" evidence="7">
    <location>
        <begin position="900"/>
        <end position="912"/>
    </location>
</feature>
<feature type="compositionally biased region" description="Basic and acidic residues" evidence="7">
    <location>
        <begin position="1234"/>
        <end position="1251"/>
    </location>
</feature>
<dbReference type="GO" id="GO:0003777">
    <property type="term" value="F:microtubule motor activity"/>
    <property type="evidence" value="ECO:0007669"/>
    <property type="project" value="InterPro"/>
</dbReference>
<feature type="compositionally biased region" description="Polar residues" evidence="7">
    <location>
        <begin position="3329"/>
        <end position="3351"/>
    </location>
</feature>
<feature type="compositionally biased region" description="Basic and acidic residues" evidence="7">
    <location>
        <begin position="1120"/>
        <end position="1139"/>
    </location>
</feature>
<dbReference type="InterPro" id="IPR001752">
    <property type="entry name" value="Kinesin_motor_dom"/>
</dbReference>
<feature type="region of interest" description="Disordered" evidence="7">
    <location>
        <begin position="3273"/>
        <end position="3292"/>
    </location>
</feature>
<feature type="compositionally biased region" description="Polar residues" evidence="7">
    <location>
        <begin position="2262"/>
        <end position="2271"/>
    </location>
</feature>
<feature type="region of interest" description="Disordered" evidence="7">
    <location>
        <begin position="847"/>
        <end position="963"/>
    </location>
</feature>
<evidence type="ECO:0000313" key="10">
    <source>
        <dbReference type="Proteomes" id="UP000515152"/>
    </source>
</evidence>
<dbReference type="InterPro" id="IPR019821">
    <property type="entry name" value="Kinesin_motor_CS"/>
</dbReference>
<feature type="compositionally biased region" description="Low complexity" evidence="7">
    <location>
        <begin position="3886"/>
        <end position="3896"/>
    </location>
</feature>
<dbReference type="SUPFAM" id="SSF49879">
    <property type="entry name" value="SMAD/FHA domain"/>
    <property type="match status" value="1"/>
</dbReference>
<name>A0A6P8GKC8_CLUHA</name>
<feature type="compositionally biased region" description="Polar residues" evidence="7">
    <location>
        <begin position="1331"/>
        <end position="1345"/>
    </location>
</feature>
<evidence type="ECO:0000256" key="2">
    <source>
        <dbReference type="ARBA" id="ARBA00022840"/>
    </source>
</evidence>
<feature type="region of interest" description="Disordered" evidence="7">
    <location>
        <begin position="3400"/>
        <end position="3451"/>
    </location>
</feature>
<dbReference type="Gene3D" id="3.30.530.20">
    <property type="match status" value="1"/>
</dbReference>
<evidence type="ECO:0000256" key="5">
    <source>
        <dbReference type="PROSITE-ProRule" id="PRU00283"/>
    </source>
</evidence>
<feature type="region of interest" description="Disordered" evidence="7">
    <location>
        <begin position="3030"/>
        <end position="3050"/>
    </location>
</feature>
<feature type="domain" description="Kinesin motor" evidence="8">
    <location>
        <begin position="3"/>
        <end position="380"/>
    </location>
</feature>
<proteinExistence type="inferred from homology"/>
<dbReference type="PRINTS" id="PR00380">
    <property type="entry name" value="KINESINHEAVY"/>
</dbReference>
<feature type="region of interest" description="Disordered" evidence="7">
    <location>
        <begin position="995"/>
        <end position="1073"/>
    </location>
</feature>
<feature type="compositionally biased region" description="Low complexity" evidence="7">
    <location>
        <begin position="945"/>
        <end position="959"/>
    </location>
</feature>
<feature type="domain" description="START" evidence="9">
    <location>
        <begin position="3993"/>
        <end position="4116"/>
    </location>
</feature>
<feature type="compositionally biased region" description="Polar residues" evidence="7">
    <location>
        <begin position="2591"/>
        <end position="2601"/>
    </location>
</feature>
<evidence type="ECO:0000256" key="3">
    <source>
        <dbReference type="ARBA" id="ARBA00023054"/>
    </source>
</evidence>
<feature type="compositionally biased region" description="Polar residues" evidence="7">
    <location>
        <begin position="1616"/>
        <end position="1631"/>
    </location>
</feature>
<dbReference type="OrthoDB" id="3176171at2759"/>
<keyword evidence="1 5" id="KW-0547">Nucleotide-binding</keyword>
<feature type="compositionally biased region" description="Polar residues" evidence="7">
    <location>
        <begin position="1158"/>
        <end position="1175"/>
    </location>
</feature>
<feature type="compositionally biased region" description="Low complexity" evidence="7">
    <location>
        <begin position="2675"/>
        <end position="2687"/>
    </location>
</feature>
<dbReference type="FunFam" id="3.40.850.10:FF:000021">
    <property type="entry name" value="kinesin-like protein KIF16B isoform X1"/>
    <property type="match status" value="1"/>
</dbReference>
<dbReference type="InterPro" id="IPR008984">
    <property type="entry name" value="SMAD_FHA_dom_sf"/>
</dbReference>
<feature type="region of interest" description="Disordered" evidence="7">
    <location>
        <begin position="3882"/>
        <end position="3908"/>
    </location>
</feature>
<dbReference type="Gene3D" id="3.40.850.10">
    <property type="entry name" value="Kinesin motor domain"/>
    <property type="match status" value="1"/>
</dbReference>
<feature type="binding site" evidence="5">
    <location>
        <begin position="99"/>
        <end position="106"/>
    </location>
    <ligand>
        <name>ATP</name>
        <dbReference type="ChEBI" id="CHEBI:30616"/>
    </ligand>
</feature>
<feature type="region of interest" description="Disordered" evidence="7">
    <location>
        <begin position="2240"/>
        <end position="2391"/>
    </location>
</feature>
<dbReference type="Pfam" id="PF01852">
    <property type="entry name" value="START"/>
    <property type="match status" value="1"/>
</dbReference>
<dbReference type="PROSITE" id="PS50848">
    <property type="entry name" value="START"/>
    <property type="match status" value="1"/>
</dbReference>
<dbReference type="CTD" id="57519"/>
<feature type="region of interest" description="Disordered" evidence="7">
    <location>
        <begin position="3694"/>
        <end position="3724"/>
    </location>
</feature>
<dbReference type="Pfam" id="PF00225">
    <property type="entry name" value="Kinesin"/>
    <property type="match status" value="1"/>
</dbReference>
<dbReference type="GO" id="GO:0008289">
    <property type="term" value="F:lipid binding"/>
    <property type="evidence" value="ECO:0007669"/>
    <property type="project" value="InterPro"/>
</dbReference>
<feature type="region of interest" description="Disordered" evidence="7">
    <location>
        <begin position="1616"/>
        <end position="1653"/>
    </location>
</feature>
<reference evidence="11" key="1">
    <citation type="submission" date="2025-08" db="UniProtKB">
        <authorList>
            <consortium name="RefSeq"/>
        </authorList>
    </citation>
    <scope>IDENTIFICATION</scope>
</reference>
<keyword evidence="4 5" id="KW-0505">Motor protein</keyword>
<dbReference type="Gene3D" id="2.60.200.20">
    <property type="match status" value="1"/>
</dbReference>
<feature type="region of interest" description="Disordered" evidence="7">
    <location>
        <begin position="3202"/>
        <end position="3224"/>
    </location>
</feature>
<feature type="compositionally biased region" description="Low complexity" evidence="7">
    <location>
        <begin position="3816"/>
        <end position="3830"/>
    </location>
</feature>
<feature type="region of interest" description="Disordered" evidence="7">
    <location>
        <begin position="1918"/>
        <end position="1967"/>
    </location>
</feature>